<organism evidence="3 4">
    <name type="scientific">Sphingobacterium puteale</name>
    <dbReference type="NCBI Taxonomy" id="2420510"/>
    <lineage>
        <taxon>Bacteria</taxon>
        <taxon>Pseudomonadati</taxon>
        <taxon>Bacteroidota</taxon>
        <taxon>Sphingobacteriia</taxon>
        <taxon>Sphingobacteriales</taxon>
        <taxon>Sphingobacteriaceae</taxon>
        <taxon>Sphingobacterium</taxon>
    </lineage>
</organism>
<proteinExistence type="predicted"/>
<dbReference type="Pfam" id="PF20405">
    <property type="entry name" value="DUF6695"/>
    <property type="match status" value="1"/>
</dbReference>
<comment type="caution">
    <text evidence="3">The sequence shown here is derived from an EMBL/GenBank/DDBJ whole genome shotgun (WGS) entry which is preliminary data.</text>
</comment>
<evidence type="ECO:0000259" key="1">
    <source>
        <dbReference type="Pfam" id="PF20405"/>
    </source>
</evidence>
<keyword evidence="4" id="KW-1185">Reference proteome</keyword>
<evidence type="ECO:0000259" key="2">
    <source>
        <dbReference type="Pfam" id="PF25218"/>
    </source>
</evidence>
<accession>A0A420VQX6</accession>
<dbReference type="InterPro" id="IPR057382">
    <property type="entry name" value="TseH"/>
</dbReference>
<reference evidence="3 4" key="1">
    <citation type="submission" date="2018-10" db="EMBL/GenBank/DDBJ databases">
        <title>Sphingobacterium sp. M05W1-28.</title>
        <authorList>
            <person name="Cai H."/>
        </authorList>
    </citation>
    <scope>NUCLEOTIDE SEQUENCE [LARGE SCALE GENOMIC DNA]</scope>
    <source>
        <strain evidence="3 4">M05W1-28</strain>
    </source>
</reference>
<dbReference type="OrthoDB" id="695573at2"/>
<evidence type="ECO:0000313" key="4">
    <source>
        <dbReference type="Proteomes" id="UP000282423"/>
    </source>
</evidence>
<feature type="domain" description="DUF6695" evidence="1">
    <location>
        <begin position="264"/>
        <end position="340"/>
    </location>
</feature>
<dbReference type="Pfam" id="PF25218">
    <property type="entry name" value="TseH"/>
    <property type="match status" value="1"/>
</dbReference>
<sequence>MQSDITYNDIALILTWPSTTIRGDEKWMMFFKKIGIVKNLNFKVGHTGIVIIERETGEMLYYDFGRYITPRGCGRARSKFSDPRLDINLKATFRQSHIDNILEIVEQFEVLKTAFNGEGTLYFSIAHDINFMLAKTYGDECVRQGSCPYGAVSPSNNNCSRFVARMLRRSSKRYNWAHSINLPETVKASPISNVVNVAPDRMIYSYTRKQGLKHFKMNRFQSLIFFLKNLRDNVKLKEAKLLPKDDAIGSMIFSFRPATVPHDAQYLGGVGEGAWFSIRPVSHGNFLIKRFTPNGELEYAAVGRTSKAVELLQPIEISYDSHLLFTHVKQNGFIIRIDHIQRLPFSYQFGLKELMHKKAEQ</sequence>
<name>A0A420VQX6_9SPHI</name>
<dbReference type="InterPro" id="IPR046517">
    <property type="entry name" value="DUF6695"/>
</dbReference>
<dbReference type="EMBL" id="RBWS01000026">
    <property type="protein sequence ID" value="RKO68760.1"/>
    <property type="molecule type" value="Genomic_DNA"/>
</dbReference>
<gene>
    <name evidence="3" type="ORF">D7322_25540</name>
</gene>
<protein>
    <submittedName>
        <fullName evidence="3">Uncharacterized protein</fullName>
    </submittedName>
</protein>
<dbReference type="AlphaFoldDB" id="A0A420VQX6"/>
<feature type="domain" description="Type VI secretion system effector TseH-like" evidence="2">
    <location>
        <begin position="11"/>
        <end position="174"/>
    </location>
</feature>
<dbReference type="RefSeq" id="WP_121127013.1">
    <property type="nucleotide sequence ID" value="NZ_RBWS01000026.1"/>
</dbReference>
<evidence type="ECO:0000313" key="3">
    <source>
        <dbReference type="EMBL" id="RKO68760.1"/>
    </source>
</evidence>
<dbReference type="Proteomes" id="UP000282423">
    <property type="component" value="Unassembled WGS sequence"/>
</dbReference>